<dbReference type="EMBL" id="CM044704">
    <property type="protein sequence ID" value="KAI5666863.1"/>
    <property type="molecule type" value="Genomic_DNA"/>
</dbReference>
<sequence>MNERSIKKKSALRLKKKINVEEKERLFERLCIFYSISILSKESEYVEKVRVQKRMSVSLKKKKKKESIEEERKEKEVVVLGKSEFTIFFTNLTNSILASNFSCVQKFFKQIMENERNLDYHIYKTLSFFTPTSYLCLKHFLMETKLNYFAFIFYMISLEYPCTWTSMFERNHTMEFEEQ</sequence>
<name>A0ACC0B2Y1_CATRO</name>
<accession>A0ACC0B2Y1</accession>
<gene>
    <name evidence="1" type="ORF">M9H77_16716</name>
</gene>
<organism evidence="1 2">
    <name type="scientific">Catharanthus roseus</name>
    <name type="common">Madagascar periwinkle</name>
    <name type="synonym">Vinca rosea</name>
    <dbReference type="NCBI Taxonomy" id="4058"/>
    <lineage>
        <taxon>Eukaryota</taxon>
        <taxon>Viridiplantae</taxon>
        <taxon>Streptophyta</taxon>
        <taxon>Embryophyta</taxon>
        <taxon>Tracheophyta</taxon>
        <taxon>Spermatophyta</taxon>
        <taxon>Magnoliopsida</taxon>
        <taxon>eudicotyledons</taxon>
        <taxon>Gunneridae</taxon>
        <taxon>Pentapetalae</taxon>
        <taxon>asterids</taxon>
        <taxon>lamiids</taxon>
        <taxon>Gentianales</taxon>
        <taxon>Apocynaceae</taxon>
        <taxon>Rauvolfioideae</taxon>
        <taxon>Vinceae</taxon>
        <taxon>Catharanthinae</taxon>
        <taxon>Catharanthus</taxon>
    </lineage>
</organism>
<comment type="caution">
    <text evidence="1">The sequence shown here is derived from an EMBL/GenBank/DDBJ whole genome shotgun (WGS) entry which is preliminary data.</text>
</comment>
<protein>
    <submittedName>
        <fullName evidence="1">Uncharacterized protein</fullName>
    </submittedName>
</protein>
<evidence type="ECO:0000313" key="1">
    <source>
        <dbReference type="EMBL" id="KAI5666863.1"/>
    </source>
</evidence>
<keyword evidence="2" id="KW-1185">Reference proteome</keyword>
<reference evidence="2" key="1">
    <citation type="journal article" date="2023" name="Nat. Plants">
        <title>Single-cell RNA sequencing provides a high-resolution roadmap for understanding the multicellular compartmentation of specialized metabolism.</title>
        <authorList>
            <person name="Sun S."/>
            <person name="Shen X."/>
            <person name="Li Y."/>
            <person name="Li Y."/>
            <person name="Wang S."/>
            <person name="Li R."/>
            <person name="Zhang H."/>
            <person name="Shen G."/>
            <person name="Guo B."/>
            <person name="Wei J."/>
            <person name="Xu J."/>
            <person name="St-Pierre B."/>
            <person name="Chen S."/>
            <person name="Sun C."/>
        </authorList>
    </citation>
    <scope>NUCLEOTIDE SEQUENCE [LARGE SCALE GENOMIC DNA]</scope>
</reference>
<proteinExistence type="predicted"/>
<dbReference type="Proteomes" id="UP001060085">
    <property type="component" value="Linkage Group LG04"/>
</dbReference>
<evidence type="ECO:0000313" key="2">
    <source>
        <dbReference type="Proteomes" id="UP001060085"/>
    </source>
</evidence>